<protein>
    <recommendedName>
        <fullName evidence="9">Zn(2)-C6 fungal-type domain-containing protein</fullName>
    </recommendedName>
</protein>
<feature type="domain" description="Zn(2)-C6 fungal-type" evidence="9">
    <location>
        <begin position="25"/>
        <end position="55"/>
    </location>
</feature>
<comment type="caution">
    <text evidence="10">The sequence shown here is derived from an EMBL/GenBank/DDBJ whole genome shotgun (WGS) entry which is preliminary data.</text>
</comment>
<dbReference type="PROSITE" id="PS50048">
    <property type="entry name" value="ZN2_CY6_FUNGAL_2"/>
    <property type="match status" value="1"/>
</dbReference>
<dbReference type="PANTHER" id="PTHR31313">
    <property type="entry name" value="TY1 ENHANCER ACTIVATOR"/>
    <property type="match status" value="1"/>
</dbReference>
<evidence type="ECO:0000256" key="6">
    <source>
        <dbReference type="ARBA" id="ARBA00023163"/>
    </source>
</evidence>
<dbReference type="PROSITE" id="PS00463">
    <property type="entry name" value="ZN2_CY6_FUNGAL_1"/>
    <property type="match status" value="1"/>
</dbReference>
<name>A0A1V6P082_PENDC</name>
<keyword evidence="4" id="KW-0805">Transcription regulation</keyword>
<keyword evidence="7" id="KW-0539">Nucleus</keyword>
<keyword evidence="6" id="KW-0804">Transcription</keyword>
<keyword evidence="5" id="KW-0238">DNA-binding</keyword>
<evidence type="ECO:0000256" key="2">
    <source>
        <dbReference type="ARBA" id="ARBA00022723"/>
    </source>
</evidence>
<evidence type="ECO:0000259" key="9">
    <source>
        <dbReference type="PROSITE" id="PS50048"/>
    </source>
</evidence>
<dbReference type="STRING" id="69771.A0A1V6P082"/>
<evidence type="ECO:0000313" key="10">
    <source>
        <dbReference type="EMBL" id="OQD70373.1"/>
    </source>
</evidence>
<dbReference type="SMART" id="SM00066">
    <property type="entry name" value="GAL4"/>
    <property type="match status" value="1"/>
</dbReference>
<evidence type="ECO:0000256" key="4">
    <source>
        <dbReference type="ARBA" id="ARBA00023015"/>
    </source>
</evidence>
<dbReference type="InterPro" id="IPR007219">
    <property type="entry name" value="XnlR_reg_dom"/>
</dbReference>
<sequence>MPSAAAMDDPTAQRKRTGRKYTSRACEECRRRRAKCNGNRPSCSRCLDRGIRCQYSTAEDGRQPAPKSFVVMLRNRIELLEKVLRSHGIDADASVAQLMAEHESTNQSTNPSCTPGPSNVDDLCVTFDGTLTLDESLNFDQDGEVRYFGPTSGRLLFRSSANGSPSEEGHQTTVSGDEQADATGGPSLDTARVSNTQVDAHLDLLGDALISDEQLQAYLIDLYFEWEQPWLQVINETLFRESLANGGRYCSPLLLNCVLAMGSRYCDRLEVRTDPNDPNTAGKQFIAKAEKLIQNDLRWPKITTIQSLAIMNVVYIAMGSDAAGWLHQGMANRLALDMGLNMDPAVLAEKVALPPIEIELRRQIYWALYCHDKLSASYTGRVCTLLDSQGAVNMPYLQCTSEVRLPSATGQLRPASQKEVTALHRSMIGLCRILEKILLSLWSPKPLVHACQRSAFFDSCILELKTWSYDLPSELKIDRPNGPSRFPHVYTMAMVYHTAHLLLCEPFLKEHYPPDNKSGESRPHLEPKEDGTSCEYIRLQKAVSSCCSSVRSMVIIAQRYRQIFGSFKLSPITATYCILSAALIIVQKCCPLDNSQMKQNPGDDVPRMLPPHAAAGLCFQVLREMSTSWNIAKRIGCNLEKVYLQRYGVDNLPLPPQDSGPTESQPTDRGTSCETRLPPLHACDGGFDIESTLFEDPLSIQLENSFLHSHNPSLNQLHESPFGSAHPNQNFPTSDELFANNLGFVFSPDTLPSDYNMFDTLDHMYLEETW</sequence>
<evidence type="ECO:0000256" key="1">
    <source>
        <dbReference type="ARBA" id="ARBA00004123"/>
    </source>
</evidence>
<feature type="region of interest" description="Disordered" evidence="8">
    <location>
        <begin position="653"/>
        <end position="675"/>
    </location>
</feature>
<dbReference type="OrthoDB" id="4161332at2759"/>
<gene>
    <name evidence="10" type="ORF">PENDEC_c024G00029</name>
</gene>
<feature type="compositionally biased region" description="Polar residues" evidence="8">
    <location>
        <begin position="159"/>
        <end position="176"/>
    </location>
</feature>
<feature type="compositionally biased region" description="Polar residues" evidence="8">
    <location>
        <begin position="659"/>
        <end position="674"/>
    </location>
</feature>
<dbReference type="GO" id="GO:0003677">
    <property type="term" value="F:DNA binding"/>
    <property type="evidence" value="ECO:0007669"/>
    <property type="project" value="UniProtKB-KW"/>
</dbReference>
<dbReference type="InterPro" id="IPR001138">
    <property type="entry name" value="Zn2Cys6_DnaBD"/>
</dbReference>
<feature type="region of interest" description="Disordered" evidence="8">
    <location>
        <begin position="158"/>
        <end position="191"/>
    </location>
</feature>
<dbReference type="SUPFAM" id="SSF57701">
    <property type="entry name" value="Zn2/Cys6 DNA-binding domain"/>
    <property type="match status" value="1"/>
</dbReference>
<dbReference type="OMA" id="PWYPIVD"/>
<feature type="region of interest" description="Disordered" evidence="8">
    <location>
        <begin position="1"/>
        <end position="20"/>
    </location>
</feature>
<accession>A0A1V6P082</accession>
<dbReference type="GO" id="GO:0008270">
    <property type="term" value="F:zinc ion binding"/>
    <property type="evidence" value="ECO:0007669"/>
    <property type="project" value="InterPro"/>
</dbReference>
<dbReference type="CDD" id="cd12148">
    <property type="entry name" value="fungal_TF_MHR"/>
    <property type="match status" value="1"/>
</dbReference>
<evidence type="ECO:0000256" key="8">
    <source>
        <dbReference type="SAM" id="MobiDB-lite"/>
    </source>
</evidence>
<evidence type="ECO:0000256" key="7">
    <source>
        <dbReference type="ARBA" id="ARBA00023242"/>
    </source>
</evidence>
<dbReference type="Pfam" id="PF04082">
    <property type="entry name" value="Fungal_trans"/>
    <property type="match status" value="1"/>
</dbReference>
<evidence type="ECO:0000313" key="11">
    <source>
        <dbReference type="Proteomes" id="UP000191522"/>
    </source>
</evidence>
<keyword evidence="3" id="KW-0862">Zinc</keyword>
<dbReference type="EMBL" id="MDYL01000024">
    <property type="protein sequence ID" value="OQD70373.1"/>
    <property type="molecule type" value="Genomic_DNA"/>
</dbReference>
<dbReference type="InterPro" id="IPR051615">
    <property type="entry name" value="Transcr_Regulatory_Elem"/>
</dbReference>
<dbReference type="PANTHER" id="PTHR31313:SF83">
    <property type="entry name" value="ZN(II)2CYS6 TRANSCRIPTION FACTOR (EUROFUNG)"/>
    <property type="match status" value="1"/>
</dbReference>
<organism evidence="10 11">
    <name type="scientific">Penicillium decumbens</name>
    <dbReference type="NCBI Taxonomy" id="69771"/>
    <lineage>
        <taxon>Eukaryota</taxon>
        <taxon>Fungi</taxon>
        <taxon>Dikarya</taxon>
        <taxon>Ascomycota</taxon>
        <taxon>Pezizomycotina</taxon>
        <taxon>Eurotiomycetes</taxon>
        <taxon>Eurotiomycetidae</taxon>
        <taxon>Eurotiales</taxon>
        <taxon>Aspergillaceae</taxon>
        <taxon>Penicillium</taxon>
    </lineage>
</organism>
<dbReference type="GO" id="GO:0006351">
    <property type="term" value="P:DNA-templated transcription"/>
    <property type="evidence" value="ECO:0007669"/>
    <property type="project" value="InterPro"/>
</dbReference>
<dbReference type="GO" id="GO:0005634">
    <property type="term" value="C:nucleus"/>
    <property type="evidence" value="ECO:0007669"/>
    <property type="project" value="UniProtKB-SubCell"/>
</dbReference>
<keyword evidence="11" id="KW-1185">Reference proteome</keyword>
<dbReference type="CDD" id="cd00067">
    <property type="entry name" value="GAL4"/>
    <property type="match status" value="1"/>
</dbReference>
<dbReference type="CDD" id="cd14723">
    <property type="entry name" value="ZIP_Ppr1"/>
    <property type="match status" value="1"/>
</dbReference>
<dbReference type="AlphaFoldDB" id="A0A1V6P082"/>
<dbReference type="GO" id="GO:0000981">
    <property type="term" value="F:DNA-binding transcription factor activity, RNA polymerase II-specific"/>
    <property type="evidence" value="ECO:0007669"/>
    <property type="project" value="InterPro"/>
</dbReference>
<comment type="subcellular location">
    <subcellularLocation>
        <location evidence="1">Nucleus</location>
    </subcellularLocation>
</comment>
<dbReference type="Pfam" id="PF00172">
    <property type="entry name" value="Zn_clus"/>
    <property type="match status" value="1"/>
</dbReference>
<dbReference type="Proteomes" id="UP000191522">
    <property type="component" value="Unassembled WGS sequence"/>
</dbReference>
<dbReference type="Gene3D" id="4.10.240.10">
    <property type="entry name" value="Zn(2)-C6 fungal-type DNA-binding domain"/>
    <property type="match status" value="1"/>
</dbReference>
<evidence type="ECO:0000256" key="5">
    <source>
        <dbReference type="ARBA" id="ARBA00023125"/>
    </source>
</evidence>
<keyword evidence="2" id="KW-0479">Metal-binding</keyword>
<proteinExistence type="predicted"/>
<reference evidence="11" key="1">
    <citation type="journal article" date="2017" name="Nat. Microbiol.">
        <title>Global analysis of biosynthetic gene clusters reveals vast potential of secondary metabolite production in Penicillium species.</title>
        <authorList>
            <person name="Nielsen J.C."/>
            <person name="Grijseels S."/>
            <person name="Prigent S."/>
            <person name="Ji B."/>
            <person name="Dainat J."/>
            <person name="Nielsen K.F."/>
            <person name="Frisvad J.C."/>
            <person name="Workman M."/>
            <person name="Nielsen J."/>
        </authorList>
    </citation>
    <scope>NUCLEOTIDE SEQUENCE [LARGE SCALE GENOMIC DNA]</scope>
    <source>
        <strain evidence="11">IBT 11843</strain>
    </source>
</reference>
<dbReference type="InterPro" id="IPR036864">
    <property type="entry name" value="Zn2-C6_fun-type_DNA-bd_sf"/>
</dbReference>
<evidence type="ECO:0000256" key="3">
    <source>
        <dbReference type="ARBA" id="ARBA00022833"/>
    </source>
</evidence>
<dbReference type="SMART" id="SM00906">
    <property type="entry name" value="Fungal_trans"/>
    <property type="match status" value="1"/>
</dbReference>